<dbReference type="InterPro" id="IPR011623">
    <property type="entry name" value="7TMR_DISM_rcpt_extracell_dom1"/>
</dbReference>
<dbReference type="SUPFAM" id="SSF55073">
    <property type="entry name" value="Nucleotide cyclase"/>
    <property type="match status" value="1"/>
</dbReference>
<dbReference type="Pfam" id="PF07696">
    <property type="entry name" value="7TMR-DISMED2"/>
    <property type="match status" value="1"/>
</dbReference>
<feature type="transmembrane region" description="Helical" evidence="1">
    <location>
        <begin position="337"/>
        <end position="356"/>
    </location>
</feature>
<keyword evidence="2" id="KW-0732">Signal</keyword>
<organism evidence="4 5">
    <name type="scientific">Hydrogenophaga aromaticivorans</name>
    <dbReference type="NCBI Taxonomy" id="2610898"/>
    <lineage>
        <taxon>Bacteria</taxon>
        <taxon>Pseudomonadati</taxon>
        <taxon>Pseudomonadota</taxon>
        <taxon>Betaproteobacteria</taxon>
        <taxon>Burkholderiales</taxon>
        <taxon>Comamonadaceae</taxon>
        <taxon>Hydrogenophaga</taxon>
    </lineage>
</organism>
<evidence type="ECO:0000313" key="4">
    <source>
        <dbReference type="EMBL" id="NWF46274.1"/>
    </source>
</evidence>
<feature type="chain" id="PRO_5030680741" evidence="2">
    <location>
        <begin position="43"/>
        <end position="599"/>
    </location>
</feature>
<dbReference type="RefSeq" id="WP_177136172.1">
    <property type="nucleotide sequence ID" value="NZ_VYGV01000012.1"/>
</dbReference>
<proteinExistence type="predicted"/>
<dbReference type="PANTHER" id="PTHR46663">
    <property type="entry name" value="DIGUANYLATE CYCLASE DGCT-RELATED"/>
    <property type="match status" value="1"/>
</dbReference>
<protein>
    <submittedName>
        <fullName evidence="4">Diguanylate cyclase</fullName>
    </submittedName>
</protein>
<dbReference type="InterPro" id="IPR011622">
    <property type="entry name" value="7TMR_DISM_rcpt_extracell_dom2"/>
</dbReference>
<dbReference type="Pfam" id="PF00990">
    <property type="entry name" value="GGDEF"/>
    <property type="match status" value="1"/>
</dbReference>
<comment type="caution">
    <text evidence="4">The sequence shown here is derived from an EMBL/GenBank/DDBJ whole genome shotgun (WGS) entry which is preliminary data.</text>
</comment>
<gene>
    <name evidence="4" type="ORF">F3K02_13585</name>
</gene>
<reference evidence="4 5" key="1">
    <citation type="submission" date="2019-09" db="EMBL/GenBank/DDBJ databases">
        <title>Hydrogenophaga aromatica sp. nov., isolated from a para-xylene-degrading enrichment culture.</title>
        <authorList>
            <person name="Tancsics A."/>
            <person name="Banerjee S."/>
        </authorList>
    </citation>
    <scope>NUCLEOTIDE SEQUENCE [LARGE SCALE GENOMIC DNA]</scope>
    <source>
        <strain evidence="4 5">D2P1</strain>
    </source>
</reference>
<evidence type="ECO:0000313" key="5">
    <source>
        <dbReference type="Proteomes" id="UP000545507"/>
    </source>
</evidence>
<dbReference type="InterPro" id="IPR052163">
    <property type="entry name" value="DGC-Regulatory_Protein"/>
</dbReference>
<sequence length="599" mass="65952">MPTPLQAPLTASAPLSRPLRAWFFLLTCLVWLALSSSGGAFAAHTPGSTATPVVVLDGEQSSVPLAGRSTWWVDASGQSSVQEVAQRYAELPFVVRDSLHRVRLTGDAALWVRFDAWTQDSRSHWELELARSGTDRISLHHQRADGGWLEQHAGDSLPVKDWASPDRYPVFALEPRVDGPVTYWVRIQHARVPFSGELVVHSHSRLREQRMVQQFLLGGYFGMAMLLTAIAVVNGLVFRDTSFGAYAIYITLLGLSLAASLGVGGQFLWPNAPQLNGSAEFVLLPLAAVAGLLFVRHVVQPRRIGRWLDRISLALAAVLLVLVVWDQRVLDQWSFQAINVAGSLTMAVVYAMLWAAWRTGDRWVRWIAVGILPVLLAGALPVLRNFGLMSSGFLSQYGMVIAAAIEAPLLMYALLQRSSMQHEAQARAKALALTEPLTGLTNRHNFMLRLHESLIRAQRYRHHSALLLIDLDNHAWFVQEHGREVADRALVLTGSLLRSVARDVDTAARVDDRSFALLMEGPVRSAQAVAAATSIVAGGLRPSSQLPVGTTLRCKVVVALLPEETLGLQENAQAHLDWLRITLDELKNTPRKSIQTLNC</sequence>
<feature type="domain" description="GGDEF" evidence="3">
    <location>
        <begin position="462"/>
        <end position="599"/>
    </location>
</feature>
<feature type="transmembrane region" description="Helical" evidence="1">
    <location>
        <begin position="275"/>
        <end position="295"/>
    </location>
</feature>
<dbReference type="EMBL" id="VYGV01000012">
    <property type="protein sequence ID" value="NWF46274.1"/>
    <property type="molecule type" value="Genomic_DNA"/>
</dbReference>
<feature type="transmembrane region" description="Helical" evidence="1">
    <location>
        <begin position="215"/>
        <end position="238"/>
    </location>
</feature>
<dbReference type="Pfam" id="PF07695">
    <property type="entry name" value="7TMR-DISM_7TM"/>
    <property type="match status" value="1"/>
</dbReference>
<dbReference type="InterPro" id="IPR000160">
    <property type="entry name" value="GGDEF_dom"/>
</dbReference>
<accession>A0A7Y8KXQ7</accession>
<feature type="transmembrane region" description="Helical" evidence="1">
    <location>
        <begin position="395"/>
        <end position="415"/>
    </location>
</feature>
<dbReference type="AlphaFoldDB" id="A0A7Y8KXQ7"/>
<dbReference type="NCBIfam" id="TIGR00254">
    <property type="entry name" value="GGDEF"/>
    <property type="match status" value="1"/>
</dbReference>
<dbReference type="PANTHER" id="PTHR46663:SF4">
    <property type="entry name" value="DIGUANYLATE CYCLASE DGCT-RELATED"/>
    <property type="match status" value="1"/>
</dbReference>
<keyword evidence="1" id="KW-0812">Transmembrane</keyword>
<dbReference type="InterPro" id="IPR029787">
    <property type="entry name" value="Nucleotide_cyclase"/>
</dbReference>
<dbReference type="Gene3D" id="3.30.70.270">
    <property type="match status" value="1"/>
</dbReference>
<keyword evidence="5" id="KW-1185">Reference proteome</keyword>
<evidence type="ECO:0000259" key="3">
    <source>
        <dbReference type="PROSITE" id="PS50887"/>
    </source>
</evidence>
<dbReference type="Gene3D" id="2.60.40.2380">
    <property type="match status" value="1"/>
</dbReference>
<dbReference type="InterPro" id="IPR043128">
    <property type="entry name" value="Rev_trsase/Diguanyl_cyclase"/>
</dbReference>
<dbReference type="PROSITE" id="PS50887">
    <property type="entry name" value="GGDEF"/>
    <property type="match status" value="1"/>
</dbReference>
<feature type="transmembrane region" description="Helical" evidence="1">
    <location>
        <begin position="245"/>
        <end position="269"/>
    </location>
</feature>
<evidence type="ECO:0000256" key="2">
    <source>
        <dbReference type="SAM" id="SignalP"/>
    </source>
</evidence>
<feature type="transmembrane region" description="Helical" evidence="1">
    <location>
        <begin position="363"/>
        <end position="383"/>
    </location>
</feature>
<keyword evidence="1" id="KW-0472">Membrane</keyword>
<evidence type="ECO:0000256" key="1">
    <source>
        <dbReference type="SAM" id="Phobius"/>
    </source>
</evidence>
<feature type="signal peptide" evidence="2">
    <location>
        <begin position="1"/>
        <end position="42"/>
    </location>
</feature>
<keyword evidence="1" id="KW-1133">Transmembrane helix</keyword>
<dbReference type="SMART" id="SM00267">
    <property type="entry name" value="GGDEF"/>
    <property type="match status" value="1"/>
</dbReference>
<dbReference type="Proteomes" id="UP000545507">
    <property type="component" value="Unassembled WGS sequence"/>
</dbReference>
<name>A0A7Y8KXQ7_9BURK</name>
<feature type="transmembrane region" description="Helical" evidence="1">
    <location>
        <begin position="307"/>
        <end position="325"/>
    </location>
</feature>